<reference evidence="2" key="1">
    <citation type="journal article" date="2014" name="Front. Microbiol.">
        <title>High frequency of phylogenetically diverse reductive dehalogenase-homologous genes in deep subseafloor sedimentary metagenomes.</title>
        <authorList>
            <person name="Kawai M."/>
            <person name="Futagami T."/>
            <person name="Toyoda A."/>
            <person name="Takaki Y."/>
            <person name="Nishi S."/>
            <person name="Hori S."/>
            <person name="Arai W."/>
            <person name="Tsubouchi T."/>
            <person name="Morono Y."/>
            <person name="Uchiyama I."/>
            <person name="Ito T."/>
            <person name="Fujiyama A."/>
            <person name="Inagaki F."/>
            <person name="Takami H."/>
        </authorList>
    </citation>
    <scope>NUCLEOTIDE SEQUENCE</scope>
    <source>
        <strain evidence="2">Expedition CK06-06</strain>
    </source>
</reference>
<dbReference type="AlphaFoldDB" id="X1B288"/>
<feature type="domain" description="DUF4384" evidence="1">
    <location>
        <begin position="125"/>
        <end position="209"/>
    </location>
</feature>
<accession>X1B288</accession>
<organism evidence="2">
    <name type="scientific">marine sediment metagenome</name>
    <dbReference type="NCBI Taxonomy" id="412755"/>
    <lineage>
        <taxon>unclassified sequences</taxon>
        <taxon>metagenomes</taxon>
        <taxon>ecological metagenomes</taxon>
    </lineage>
</organism>
<dbReference type="InterPro" id="IPR038180">
    <property type="entry name" value="FlgT_N_sf"/>
</dbReference>
<dbReference type="Gene3D" id="3.30.1660.40">
    <property type="entry name" value="FlgT, N-terminal domain"/>
    <property type="match status" value="1"/>
</dbReference>
<evidence type="ECO:0000313" key="2">
    <source>
        <dbReference type="EMBL" id="GAG75442.1"/>
    </source>
</evidence>
<dbReference type="Pfam" id="PF14326">
    <property type="entry name" value="DUF4384"/>
    <property type="match status" value="1"/>
</dbReference>
<dbReference type="InterPro" id="IPR025493">
    <property type="entry name" value="DUF4384"/>
</dbReference>
<gene>
    <name evidence="2" type="ORF">S01H4_32782</name>
</gene>
<dbReference type="PANTHER" id="PTHR36194:SF1">
    <property type="entry name" value="S-LAYER-LIKE PROTEIN"/>
    <property type="match status" value="1"/>
</dbReference>
<feature type="non-terminal residue" evidence="2">
    <location>
        <position position="252"/>
    </location>
</feature>
<sequence>MLPVFSFASEKPVWIEATGEAYLGEIDTPKEVKERARRDAQKNALQKAVGVFIKSHTLVSNNQLAEDLIYATVRGQIEKVEILHEEWDRKERTIYRATIRALIKPVYLDKGEGLSLKAYLSKTELKEGEEVKIFYEANSDCYIYVFSVAADGSVTLLLPNSVHKENFIRANTVNQFPPSGSAIHLKSMFLPGYKGKIAEERIKLIATKEKEEILSLGFHEGMFKVYDSRSTGMISDLVKRLNRIDPAKWAEA</sequence>
<proteinExistence type="predicted"/>
<name>X1B288_9ZZZZ</name>
<comment type="caution">
    <text evidence="2">The sequence shown here is derived from an EMBL/GenBank/DDBJ whole genome shotgun (WGS) entry which is preliminary data.</text>
</comment>
<evidence type="ECO:0000259" key="1">
    <source>
        <dbReference type="Pfam" id="PF14326"/>
    </source>
</evidence>
<protein>
    <recommendedName>
        <fullName evidence="1">DUF4384 domain-containing protein</fullName>
    </recommendedName>
</protein>
<dbReference type="EMBL" id="BART01017182">
    <property type="protein sequence ID" value="GAG75442.1"/>
    <property type="molecule type" value="Genomic_DNA"/>
</dbReference>
<dbReference type="PANTHER" id="PTHR36194">
    <property type="entry name" value="S-LAYER-LIKE PROTEIN"/>
    <property type="match status" value="1"/>
</dbReference>